<keyword evidence="10" id="KW-1185">Reference proteome</keyword>
<dbReference type="PANTHER" id="PTHR43744">
    <property type="entry name" value="ABC TRANSPORTER PERMEASE PROTEIN MG189-RELATED-RELATED"/>
    <property type="match status" value="1"/>
</dbReference>
<evidence type="ECO:0000313" key="10">
    <source>
        <dbReference type="Proteomes" id="UP000295008"/>
    </source>
</evidence>
<evidence type="ECO:0000313" key="9">
    <source>
        <dbReference type="EMBL" id="TCL62278.1"/>
    </source>
</evidence>
<feature type="transmembrane region" description="Helical" evidence="7">
    <location>
        <begin position="238"/>
        <end position="262"/>
    </location>
</feature>
<proteinExistence type="inferred from homology"/>
<accession>A0A4R1R9D9</accession>
<comment type="subcellular location">
    <subcellularLocation>
        <location evidence="1 7">Cell membrane</location>
        <topology evidence="1 7">Multi-pass membrane protein</topology>
    </subcellularLocation>
</comment>
<keyword evidence="4 7" id="KW-0812">Transmembrane</keyword>
<feature type="transmembrane region" description="Helical" evidence="7">
    <location>
        <begin position="111"/>
        <end position="136"/>
    </location>
</feature>
<feature type="transmembrane region" description="Helical" evidence="7">
    <location>
        <begin position="142"/>
        <end position="159"/>
    </location>
</feature>
<dbReference type="GO" id="GO:0005886">
    <property type="term" value="C:plasma membrane"/>
    <property type="evidence" value="ECO:0007669"/>
    <property type="project" value="UniProtKB-SubCell"/>
</dbReference>
<feature type="transmembrane region" description="Helical" evidence="7">
    <location>
        <begin position="188"/>
        <end position="207"/>
    </location>
</feature>
<reference evidence="9 10" key="1">
    <citation type="submission" date="2019-03" db="EMBL/GenBank/DDBJ databases">
        <title>Genomic Encyclopedia of Type Strains, Phase IV (KMG-IV): sequencing the most valuable type-strain genomes for metagenomic binning, comparative biology and taxonomic classification.</title>
        <authorList>
            <person name="Goeker M."/>
        </authorList>
    </citation>
    <scope>NUCLEOTIDE SEQUENCE [LARGE SCALE GENOMIC DNA]</scope>
    <source>
        <strain evidence="9 10">LX-B</strain>
    </source>
</reference>
<sequence length="278" mass="31810">MIKQKLSLPKLVTTVLLAILAFTMILPFLWMISTSFKLESDVFKFPVEWIPSRWHAMENYREVWGSQYNFGLYYWNTVKVTIVTTIVQVLISAMAAYAFSKINFKYRNLVFLGYLATAMIPDQVTIVPKFMLFRWFQLFDTHGGLIILNAFSVYGVFLLRQHMVTVPGVLSESAKIDGANHITIFSRIILPIVKPSIVTLAILKFVWTWNDYQNPLIFLKSRDLFTIQLAMQQFMTDYASYFSLIMTAAVSAIVPLIIVFLIGQRFVVEGITVGAVKG</sequence>
<dbReference type="Pfam" id="PF00528">
    <property type="entry name" value="BPD_transp_1"/>
    <property type="match status" value="1"/>
</dbReference>
<dbReference type="InterPro" id="IPR035906">
    <property type="entry name" value="MetI-like_sf"/>
</dbReference>
<comment type="similarity">
    <text evidence="7">Belongs to the binding-protein-dependent transport system permease family.</text>
</comment>
<dbReference type="Proteomes" id="UP000295008">
    <property type="component" value="Unassembled WGS sequence"/>
</dbReference>
<dbReference type="CDD" id="cd06261">
    <property type="entry name" value="TM_PBP2"/>
    <property type="match status" value="1"/>
</dbReference>
<keyword evidence="5 7" id="KW-1133">Transmembrane helix</keyword>
<keyword evidence="2 7" id="KW-0813">Transport</keyword>
<dbReference type="PROSITE" id="PS50928">
    <property type="entry name" value="ABC_TM1"/>
    <property type="match status" value="1"/>
</dbReference>
<dbReference type="OrthoDB" id="9787837at2"/>
<dbReference type="EMBL" id="SLUN01000026">
    <property type="protein sequence ID" value="TCL62278.1"/>
    <property type="molecule type" value="Genomic_DNA"/>
</dbReference>
<keyword evidence="6 7" id="KW-0472">Membrane</keyword>
<evidence type="ECO:0000259" key="8">
    <source>
        <dbReference type="PROSITE" id="PS50928"/>
    </source>
</evidence>
<dbReference type="Gene3D" id="1.10.3720.10">
    <property type="entry name" value="MetI-like"/>
    <property type="match status" value="1"/>
</dbReference>
<organism evidence="9 10">
    <name type="scientific">Hydrogenispora ethanolica</name>
    <dbReference type="NCBI Taxonomy" id="1082276"/>
    <lineage>
        <taxon>Bacteria</taxon>
        <taxon>Bacillati</taxon>
        <taxon>Bacillota</taxon>
        <taxon>Hydrogenispora</taxon>
    </lineage>
</organism>
<dbReference type="SUPFAM" id="SSF161098">
    <property type="entry name" value="MetI-like"/>
    <property type="match status" value="1"/>
</dbReference>
<evidence type="ECO:0000256" key="2">
    <source>
        <dbReference type="ARBA" id="ARBA00022448"/>
    </source>
</evidence>
<feature type="transmembrane region" description="Helical" evidence="7">
    <location>
        <begin position="80"/>
        <end position="99"/>
    </location>
</feature>
<comment type="caution">
    <text evidence="9">The sequence shown here is derived from an EMBL/GenBank/DDBJ whole genome shotgun (WGS) entry which is preliminary data.</text>
</comment>
<dbReference type="PANTHER" id="PTHR43744:SF12">
    <property type="entry name" value="ABC TRANSPORTER PERMEASE PROTEIN MG189-RELATED"/>
    <property type="match status" value="1"/>
</dbReference>
<evidence type="ECO:0000256" key="3">
    <source>
        <dbReference type="ARBA" id="ARBA00022475"/>
    </source>
</evidence>
<evidence type="ECO:0000256" key="7">
    <source>
        <dbReference type="RuleBase" id="RU363032"/>
    </source>
</evidence>
<feature type="transmembrane region" description="Helical" evidence="7">
    <location>
        <begin position="12"/>
        <end position="32"/>
    </location>
</feature>
<evidence type="ECO:0000256" key="1">
    <source>
        <dbReference type="ARBA" id="ARBA00004651"/>
    </source>
</evidence>
<feature type="domain" description="ABC transmembrane type-1" evidence="8">
    <location>
        <begin position="74"/>
        <end position="263"/>
    </location>
</feature>
<dbReference type="RefSeq" id="WP_132015765.1">
    <property type="nucleotide sequence ID" value="NZ_SLUN01000026.1"/>
</dbReference>
<name>A0A4R1R9D9_HYDET</name>
<evidence type="ECO:0000256" key="4">
    <source>
        <dbReference type="ARBA" id="ARBA00022692"/>
    </source>
</evidence>
<evidence type="ECO:0000256" key="6">
    <source>
        <dbReference type="ARBA" id="ARBA00023136"/>
    </source>
</evidence>
<dbReference type="AlphaFoldDB" id="A0A4R1R9D9"/>
<dbReference type="InterPro" id="IPR000515">
    <property type="entry name" value="MetI-like"/>
</dbReference>
<evidence type="ECO:0000256" key="5">
    <source>
        <dbReference type="ARBA" id="ARBA00022989"/>
    </source>
</evidence>
<protein>
    <submittedName>
        <fullName evidence="9">Carbohydrate ABC transporter membrane protein 2 (CUT1 family)</fullName>
    </submittedName>
</protein>
<dbReference type="GO" id="GO:0055085">
    <property type="term" value="P:transmembrane transport"/>
    <property type="evidence" value="ECO:0007669"/>
    <property type="project" value="InterPro"/>
</dbReference>
<keyword evidence="3" id="KW-1003">Cell membrane</keyword>
<gene>
    <name evidence="9" type="ORF">EDC14_102621</name>
</gene>